<dbReference type="Proteomes" id="UP000607197">
    <property type="component" value="Unassembled WGS sequence"/>
</dbReference>
<protein>
    <submittedName>
        <fullName evidence="2">Uncharacterized protein</fullName>
    </submittedName>
</protein>
<feature type="transmembrane region" description="Helical" evidence="1">
    <location>
        <begin position="63"/>
        <end position="82"/>
    </location>
</feature>
<reference evidence="2" key="2">
    <citation type="submission" date="2020-09" db="EMBL/GenBank/DDBJ databases">
        <authorList>
            <person name="Sun Q."/>
            <person name="Ohkuma M."/>
        </authorList>
    </citation>
    <scope>NUCLEOTIDE SEQUENCE</scope>
    <source>
        <strain evidence="2">JCM 19596</strain>
    </source>
</reference>
<gene>
    <name evidence="2" type="ORF">GCM10009039_26690</name>
</gene>
<dbReference type="EMBL" id="BMPG01000003">
    <property type="protein sequence ID" value="GGL67318.1"/>
    <property type="molecule type" value="Genomic_DNA"/>
</dbReference>
<sequence length="83" mass="8757">MNQKYLIGVSVLAALIALSMNPYLRYARNVNVKFGPMLLIGIGGTLLLGVIGIVVGRQTDRKRTLTGINTAAVIVGLALGYVA</sequence>
<dbReference type="AlphaFoldDB" id="A0A830F6C1"/>
<keyword evidence="1" id="KW-0472">Membrane</keyword>
<evidence type="ECO:0000313" key="2">
    <source>
        <dbReference type="EMBL" id="GGL67318.1"/>
    </source>
</evidence>
<dbReference type="RefSeq" id="WP_188979713.1">
    <property type="nucleotide sequence ID" value="NZ_BMPG01000003.1"/>
</dbReference>
<evidence type="ECO:0000256" key="1">
    <source>
        <dbReference type="SAM" id="Phobius"/>
    </source>
</evidence>
<keyword evidence="3" id="KW-1185">Reference proteome</keyword>
<organism evidence="2 3">
    <name type="scientific">Halocalculus aciditolerans</name>
    <dbReference type="NCBI Taxonomy" id="1383812"/>
    <lineage>
        <taxon>Archaea</taxon>
        <taxon>Methanobacteriati</taxon>
        <taxon>Methanobacteriota</taxon>
        <taxon>Stenosarchaea group</taxon>
        <taxon>Halobacteria</taxon>
        <taxon>Halobacteriales</taxon>
        <taxon>Halobacteriaceae</taxon>
        <taxon>Halocalculus</taxon>
    </lineage>
</organism>
<feature type="transmembrane region" description="Helical" evidence="1">
    <location>
        <begin position="37"/>
        <end position="56"/>
    </location>
</feature>
<proteinExistence type="predicted"/>
<accession>A0A830F6C1</accession>
<reference evidence="2" key="1">
    <citation type="journal article" date="2014" name="Int. J. Syst. Evol. Microbiol.">
        <title>Complete genome sequence of Corynebacterium casei LMG S-19264T (=DSM 44701T), isolated from a smear-ripened cheese.</title>
        <authorList>
            <consortium name="US DOE Joint Genome Institute (JGI-PGF)"/>
            <person name="Walter F."/>
            <person name="Albersmeier A."/>
            <person name="Kalinowski J."/>
            <person name="Ruckert C."/>
        </authorList>
    </citation>
    <scope>NUCLEOTIDE SEQUENCE</scope>
    <source>
        <strain evidence="2">JCM 19596</strain>
    </source>
</reference>
<evidence type="ECO:0000313" key="3">
    <source>
        <dbReference type="Proteomes" id="UP000607197"/>
    </source>
</evidence>
<keyword evidence="1" id="KW-0812">Transmembrane</keyword>
<name>A0A830F6C1_9EURY</name>
<keyword evidence="1" id="KW-1133">Transmembrane helix</keyword>
<comment type="caution">
    <text evidence="2">The sequence shown here is derived from an EMBL/GenBank/DDBJ whole genome shotgun (WGS) entry which is preliminary data.</text>
</comment>